<accession>A0A1H5QE14</accession>
<reference evidence="2" key="1">
    <citation type="submission" date="2016-10" db="EMBL/GenBank/DDBJ databases">
        <authorList>
            <person name="Varghese N."/>
            <person name="Submissions S."/>
        </authorList>
    </citation>
    <scope>NUCLEOTIDE SEQUENCE [LARGE SCALE GENOMIC DNA]</scope>
    <source>
        <strain evidence="2">DSM 44654</strain>
    </source>
</reference>
<dbReference type="RefSeq" id="WP_086683775.1">
    <property type="nucleotide sequence ID" value="NZ_FNUJ01000002.1"/>
</dbReference>
<dbReference type="EMBL" id="FNUJ01000002">
    <property type="protein sequence ID" value="SEF23477.1"/>
    <property type="molecule type" value="Genomic_DNA"/>
</dbReference>
<sequence>MTRTEPNTSPEIGSPQFAEFREQGFAGPMTLMEPAEMAALRPAVDEVLATRGLAPEPSTEQSSGRLSALVAQHRSGSPVPFIECRHLDSPVVHRLCTHPRLLAVARALYGADLLLWRSTFIAKASGGPEFHWHQDWGGVHAPGDEYGLEPPMSFTFWIALTEATEENGCLRFIPGVRAVLPSRPANAGQRATMLVDDQDVDTSEVRSLPLQPGQFAVFTDRALHASGPNTSGAERLGLAVRYTVPAVRVRGHFPGHACLVASGADRAGLNVIAAPPT</sequence>
<keyword evidence="2" id="KW-1185">Reference proteome</keyword>
<proteinExistence type="predicted"/>
<organism evidence="1 2">
    <name type="scientific">Amycolatopsis pretoriensis</name>
    <dbReference type="NCBI Taxonomy" id="218821"/>
    <lineage>
        <taxon>Bacteria</taxon>
        <taxon>Bacillati</taxon>
        <taxon>Actinomycetota</taxon>
        <taxon>Actinomycetes</taxon>
        <taxon>Pseudonocardiales</taxon>
        <taxon>Pseudonocardiaceae</taxon>
        <taxon>Amycolatopsis</taxon>
    </lineage>
</organism>
<evidence type="ECO:0000313" key="1">
    <source>
        <dbReference type="EMBL" id="SEF23477.1"/>
    </source>
</evidence>
<dbReference type="STRING" id="218821.SAMN05421837_102200"/>
<name>A0A1H5QE14_9PSEU</name>
<dbReference type="PANTHER" id="PTHR20883">
    <property type="entry name" value="PHYTANOYL-COA DIOXYGENASE DOMAIN CONTAINING 1"/>
    <property type="match status" value="1"/>
</dbReference>
<dbReference type="GO" id="GO:0005506">
    <property type="term" value="F:iron ion binding"/>
    <property type="evidence" value="ECO:0007669"/>
    <property type="project" value="UniProtKB-ARBA"/>
</dbReference>
<dbReference type="PANTHER" id="PTHR20883:SF48">
    <property type="entry name" value="ECTOINE DIOXYGENASE"/>
    <property type="match status" value="1"/>
</dbReference>
<dbReference type="GO" id="GO:0016706">
    <property type="term" value="F:2-oxoglutarate-dependent dioxygenase activity"/>
    <property type="evidence" value="ECO:0007669"/>
    <property type="project" value="UniProtKB-ARBA"/>
</dbReference>
<dbReference type="AlphaFoldDB" id="A0A1H5QE14"/>
<dbReference type="InterPro" id="IPR008775">
    <property type="entry name" value="Phytyl_CoA_dOase-like"/>
</dbReference>
<dbReference type="Pfam" id="PF05721">
    <property type="entry name" value="PhyH"/>
    <property type="match status" value="1"/>
</dbReference>
<dbReference type="Gene3D" id="2.60.120.620">
    <property type="entry name" value="q2cbj1_9rhob like domain"/>
    <property type="match status" value="1"/>
</dbReference>
<dbReference type="Proteomes" id="UP000198878">
    <property type="component" value="Unassembled WGS sequence"/>
</dbReference>
<evidence type="ECO:0000313" key="2">
    <source>
        <dbReference type="Proteomes" id="UP000198878"/>
    </source>
</evidence>
<dbReference type="SUPFAM" id="SSF51197">
    <property type="entry name" value="Clavaminate synthase-like"/>
    <property type="match status" value="1"/>
</dbReference>
<gene>
    <name evidence="1" type="ORF">SAMN05421837_102200</name>
</gene>
<protein>
    <submittedName>
        <fullName evidence="1">Chlorinating enzyme</fullName>
    </submittedName>
</protein>